<dbReference type="Proteomes" id="UP000515823">
    <property type="component" value="Chromosome"/>
</dbReference>
<evidence type="ECO:0000313" key="3">
    <source>
        <dbReference type="Proteomes" id="UP000515823"/>
    </source>
</evidence>
<dbReference type="KEGG" id="qdo:H9Q78_12600"/>
<dbReference type="AlphaFoldDB" id="A0A7G9G385"/>
<reference evidence="2 3" key="1">
    <citation type="submission" date="2020-08" db="EMBL/GenBank/DDBJ databases">
        <authorList>
            <person name="Liu C."/>
            <person name="Sun Q."/>
        </authorList>
    </citation>
    <scope>NUCLEOTIDE SEQUENCE [LARGE SCALE GENOMIC DNA]</scope>
    <source>
        <strain evidence="2 3">NSJ-38</strain>
    </source>
</reference>
<keyword evidence="1" id="KW-0732">Signal</keyword>
<name>A0A7G9G385_9FIRM</name>
<sequence length="355" mass="39302">MKKSAAVFTTIILSLVLGFTASANGNTGSCDQIENDRYSYEVGISDESWMEMTYTEKVEAYSISQEILEDMTTQQLVQAVMDYPFLVDLTLFNTLEEGYAHVLSCSNALRELEKRTDGFMTLIEYYENMPVPIKEEEGDISIIKLTFAEILISNMADKVTVSEKQLDELIKVIDQKDDQKALASELYGTESNLRIAGMQVYRAEFTSHTVKSLKGVNVSVIHYLSDLSTAQKNQENIAYSQAYPQATILGTATTMYNCASYAMVNRSTSNIYWLNNLSPTAAGYTRLGSSLTNATAGGVIYYTRTDSLGSHVGVVHSTNGGKIIIRSKMGIGPLAQHEIQMCPYYLGNGGLIFYK</sequence>
<keyword evidence="3" id="KW-1185">Reference proteome</keyword>
<proteinExistence type="predicted"/>
<gene>
    <name evidence="2" type="ORF">H9Q78_12600</name>
</gene>
<evidence type="ECO:0008006" key="4">
    <source>
        <dbReference type="Google" id="ProtNLM"/>
    </source>
</evidence>
<dbReference type="EMBL" id="CP060634">
    <property type="protein sequence ID" value="QNM05267.1"/>
    <property type="molecule type" value="Genomic_DNA"/>
</dbReference>
<dbReference type="RefSeq" id="WP_249302115.1">
    <property type="nucleotide sequence ID" value="NZ_CP060634.1"/>
</dbReference>
<feature type="chain" id="PRO_5028934911" description="Peptidase C51 domain-containing protein" evidence="1">
    <location>
        <begin position="24"/>
        <end position="355"/>
    </location>
</feature>
<feature type="signal peptide" evidence="1">
    <location>
        <begin position="1"/>
        <end position="23"/>
    </location>
</feature>
<organism evidence="2 3">
    <name type="scientific">Qiania dongpingensis</name>
    <dbReference type="NCBI Taxonomy" id="2763669"/>
    <lineage>
        <taxon>Bacteria</taxon>
        <taxon>Bacillati</taxon>
        <taxon>Bacillota</taxon>
        <taxon>Clostridia</taxon>
        <taxon>Lachnospirales</taxon>
        <taxon>Lachnospiraceae</taxon>
        <taxon>Qiania</taxon>
    </lineage>
</organism>
<protein>
    <recommendedName>
        <fullName evidence="4">Peptidase C51 domain-containing protein</fullName>
    </recommendedName>
</protein>
<accession>A0A7G9G385</accession>
<evidence type="ECO:0000256" key="1">
    <source>
        <dbReference type="SAM" id="SignalP"/>
    </source>
</evidence>
<evidence type="ECO:0000313" key="2">
    <source>
        <dbReference type="EMBL" id="QNM05267.1"/>
    </source>
</evidence>